<dbReference type="AlphaFoldDB" id="A0A7J7HAX7"/>
<keyword evidence="2" id="KW-0812">Transmembrane</keyword>
<feature type="region of interest" description="Disordered" evidence="1">
    <location>
        <begin position="121"/>
        <end position="143"/>
    </location>
</feature>
<feature type="compositionally biased region" description="Basic residues" evidence="1">
    <location>
        <begin position="125"/>
        <end position="134"/>
    </location>
</feature>
<evidence type="ECO:0000256" key="1">
    <source>
        <dbReference type="SAM" id="MobiDB-lite"/>
    </source>
</evidence>
<gene>
    <name evidence="3" type="ORF">HYC85_012085</name>
</gene>
<dbReference type="InterPro" id="IPR010471">
    <property type="entry name" value="DUF1068"/>
</dbReference>
<evidence type="ECO:0000256" key="2">
    <source>
        <dbReference type="SAM" id="Phobius"/>
    </source>
</evidence>
<dbReference type="Pfam" id="PF06364">
    <property type="entry name" value="DUF1068"/>
    <property type="match status" value="1"/>
</dbReference>
<accession>A0A7J7HAX7</accession>
<feature type="transmembrane region" description="Helical" evidence="2">
    <location>
        <begin position="12"/>
        <end position="30"/>
    </location>
</feature>
<sequence length="185" mass="20019">MAMNGPGSCSPAVLKAGLVVMALCLAGYIVGPPLYWHFMEGLAAVSRSSSASSCPPCLCDCPSQPVLTIPQGSIITMAREIGVDVVHKIKVNLCASKNMLRYNFIFTTKCIEGHGGDTAGTNVSKSRHAMGHGRRVNEREKEYKPGQRLLRLRSRANRPPSRLTNASFAEKEDANCFGLVLLKEN</sequence>
<dbReference type="EMBL" id="JACBKZ010000005">
    <property type="protein sequence ID" value="KAF5950092.1"/>
    <property type="molecule type" value="Genomic_DNA"/>
</dbReference>
<reference evidence="4" key="1">
    <citation type="journal article" date="2020" name="Nat. Commun.">
        <title>Genome assembly of wild tea tree DASZ reveals pedigree and selection history of tea varieties.</title>
        <authorList>
            <person name="Zhang W."/>
            <person name="Zhang Y."/>
            <person name="Qiu H."/>
            <person name="Guo Y."/>
            <person name="Wan H."/>
            <person name="Zhang X."/>
            <person name="Scossa F."/>
            <person name="Alseekh S."/>
            <person name="Zhang Q."/>
            <person name="Wang P."/>
            <person name="Xu L."/>
            <person name="Schmidt M.H."/>
            <person name="Jia X."/>
            <person name="Li D."/>
            <person name="Zhu A."/>
            <person name="Guo F."/>
            <person name="Chen W."/>
            <person name="Ni D."/>
            <person name="Usadel B."/>
            <person name="Fernie A.R."/>
            <person name="Wen W."/>
        </authorList>
    </citation>
    <scope>NUCLEOTIDE SEQUENCE [LARGE SCALE GENOMIC DNA]</scope>
    <source>
        <strain evidence="4">cv. G240</strain>
    </source>
</reference>
<comment type="caution">
    <text evidence="3">The sequence shown here is derived from an EMBL/GenBank/DDBJ whole genome shotgun (WGS) entry which is preliminary data.</text>
</comment>
<dbReference type="PANTHER" id="PTHR32254">
    <property type="entry name" value="EXPRESSED PROTEIN"/>
    <property type="match status" value="1"/>
</dbReference>
<keyword evidence="4" id="KW-1185">Reference proteome</keyword>
<keyword evidence="2" id="KW-1133">Transmembrane helix</keyword>
<dbReference type="PANTHER" id="PTHR32254:SF14">
    <property type="entry name" value="EXPRESSED PROTEIN"/>
    <property type="match status" value="1"/>
</dbReference>
<evidence type="ECO:0000313" key="4">
    <source>
        <dbReference type="Proteomes" id="UP000593564"/>
    </source>
</evidence>
<reference evidence="3 4" key="2">
    <citation type="submission" date="2020-07" db="EMBL/GenBank/DDBJ databases">
        <title>Genome assembly of wild tea tree DASZ reveals pedigree and selection history of tea varieties.</title>
        <authorList>
            <person name="Zhang W."/>
        </authorList>
    </citation>
    <scope>NUCLEOTIDE SEQUENCE [LARGE SCALE GENOMIC DNA]</scope>
    <source>
        <strain evidence="4">cv. G240</strain>
        <tissue evidence="3">Leaf</tissue>
    </source>
</reference>
<dbReference type="Proteomes" id="UP000593564">
    <property type="component" value="Unassembled WGS sequence"/>
</dbReference>
<proteinExistence type="predicted"/>
<evidence type="ECO:0000313" key="3">
    <source>
        <dbReference type="EMBL" id="KAF5950092.1"/>
    </source>
</evidence>
<keyword evidence="2" id="KW-0472">Membrane</keyword>
<organism evidence="3 4">
    <name type="scientific">Camellia sinensis</name>
    <name type="common">Tea plant</name>
    <name type="synonym">Thea sinensis</name>
    <dbReference type="NCBI Taxonomy" id="4442"/>
    <lineage>
        <taxon>Eukaryota</taxon>
        <taxon>Viridiplantae</taxon>
        <taxon>Streptophyta</taxon>
        <taxon>Embryophyta</taxon>
        <taxon>Tracheophyta</taxon>
        <taxon>Spermatophyta</taxon>
        <taxon>Magnoliopsida</taxon>
        <taxon>eudicotyledons</taxon>
        <taxon>Gunneridae</taxon>
        <taxon>Pentapetalae</taxon>
        <taxon>asterids</taxon>
        <taxon>Ericales</taxon>
        <taxon>Theaceae</taxon>
        <taxon>Camellia</taxon>
    </lineage>
</organism>
<protein>
    <submittedName>
        <fullName evidence="3">Uncharacterized protein</fullName>
    </submittedName>
</protein>
<name>A0A7J7HAX7_CAMSI</name>